<dbReference type="InterPro" id="IPR050276">
    <property type="entry name" value="MshD_Acetyltransferase"/>
</dbReference>
<dbReference type="InterPro" id="IPR016181">
    <property type="entry name" value="Acyl_CoA_acyltransferase"/>
</dbReference>
<dbReference type="PROSITE" id="PS51186">
    <property type="entry name" value="GNAT"/>
    <property type="match status" value="1"/>
</dbReference>
<evidence type="ECO:0000259" key="1">
    <source>
        <dbReference type="PROSITE" id="PS51186"/>
    </source>
</evidence>
<protein>
    <recommendedName>
        <fullName evidence="1">N-acetyltransferase domain-containing protein</fullName>
    </recommendedName>
</protein>
<keyword evidence="3" id="KW-1185">Reference proteome</keyword>
<reference evidence="2 3" key="1">
    <citation type="journal article" date="2016" name="Sci. Rep.">
        <title>Metabolic traits of an uncultured archaeal lineage -MSBL1- from brine pools of the Red Sea.</title>
        <authorList>
            <person name="Mwirichia R."/>
            <person name="Alam I."/>
            <person name="Rashid M."/>
            <person name="Vinu M."/>
            <person name="Ba-Alawi W."/>
            <person name="Anthony Kamau A."/>
            <person name="Kamanda Ngugi D."/>
            <person name="Goker M."/>
            <person name="Klenk H.P."/>
            <person name="Bajic V."/>
            <person name="Stingl U."/>
        </authorList>
    </citation>
    <scope>NUCLEOTIDE SEQUENCE [LARGE SCALE GENOMIC DNA]</scope>
    <source>
        <strain evidence="2">SCGC-AAA261F19</strain>
    </source>
</reference>
<evidence type="ECO:0000313" key="3">
    <source>
        <dbReference type="Proteomes" id="UP000070565"/>
    </source>
</evidence>
<proteinExistence type="predicted"/>
<dbReference type="EMBL" id="LHXZ01000013">
    <property type="protein sequence ID" value="KXB03456.1"/>
    <property type="molecule type" value="Genomic_DNA"/>
</dbReference>
<comment type="caution">
    <text evidence="2">The sequence shown here is derived from an EMBL/GenBank/DDBJ whole genome shotgun (WGS) entry which is preliminary data.</text>
</comment>
<dbReference type="Pfam" id="PF00583">
    <property type="entry name" value="Acetyltransf_1"/>
    <property type="match status" value="1"/>
</dbReference>
<organism evidence="2 3">
    <name type="scientific">candidate division MSBL1 archaeon SCGC-AAA261F19</name>
    <dbReference type="NCBI Taxonomy" id="1698275"/>
    <lineage>
        <taxon>Archaea</taxon>
        <taxon>Methanobacteriati</taxon>
        <taxon>Methanobacteriota</taxon>
        <taxon>candidate division MSBL1</taxon>
    </lineage>
</organism>
<accession>A0A133VAI3</accession>
<name>A0A133VAI3_9EURY</name>
<dbReference type="Gene3D" id="3.40.630.30">
    <property type="match status" value="1"/>
</dbReference>
<dbReference type="NCBIfam" id="TIGR01575">
    <property type="entry name" value="rimI"/>
    <property type="match status" value="1"/>
</dbReference>
<dbReference type="InterPro" id="IPR000182">
    <property type="entry name" value="GNAT_dom"/>
</dbReference>
<dbReference type="PANTHER" id="PTHR43617">
    <property type="entry name" value="L-AMINO ACID N-ACETYLTRANSFERASE"/>
    <property type="match status" value="1"/>
</dbReference>
<dbReference type="InterPro" id="IPR006464">
    <property type="entry name" value="AcTrfase_RimI/Ard1"/>
</dbReference>
<evidence type="ECO:0000313" key="2">
    <source>
        <dbReference type="EMBL" id="KXB03456.1"/>
    </source>
</evidence>
<dbReference type="AlphaFoldDB" id="A0A133VAI3"/>
<dbReference type="SUPFAM" id="SSF55729">
    <property type="entry name" value="Acyl-CoA N-acyltransferases (Nat)"/>
    <property type="match status" value="1"/>
</dbReference>
<gene>
    <name evidence="2" type="ORF">AKJ45_01580</name>
</gene>
<dbReference type="CDD" id="cd04301">
    <property type="entry name" value="NAT_SF"/>
    <property type="match status" value="1"/>
</dbReference>
<sequence>MVLIKNILNNFFRKYPQLVRWMADKQEIKIRPFKERDLQEVYAIERRSFPNPWPKFWFESLHLQNSADFLVASQNEDVLGYAIAKTEGKFKLWKLQVKEQGRLLKIAVKKEARHQGIGKSLLQAIIARLIERGTTDIWLEARTQNIGARKFYRAMGFEEKKIVDDYYKNGGDAIIMAKSF</sequence>
<dbReference type="PANTHER" id="PTHR43617:SF35">
    <property type="entry name" value="[RIBOSOMAL PROTEIN BS18]-ALANINE N-ACETYLTRANSFERASE"/>
    <property type="match status" value="1"/>
</dbReference>
<dbReference type="Proteomes" id="UP000070565">
    <property type="component" value="Unassembled WGS sequence"/>
</dbReference>
<feature type="domain" description="N-acetyltransferase" evidence="1">
    <location>
        <begin position="28"/>
        <end position="180"/>
    </location>
</feature>
<dbReference type="GO" id="GO:0008999">
    <property type="term" value="F:protein-N-terminal-alanine acetyltransferase activity"/>
    <property type="evidence" value="ECO:0007669"/>
    <property type="project" value="TreeGrafter"/>
</dbReference>